<comment type="caution">
    <text evidence="2">The sequence shown here is derived from an EMBL/GenBank/DDBJ whole genome shotgun (WGS) entry which is preliminary data.</text>
</comment>
<organism evidence="2">
    <name type="scientific">marine sediment metagenome</name>
    <dbReference type="NCBI Taxonomy" id="412755"/>
    <lineage>
        <taxon>unclassified sequences</taxon>
        <taxon>metagenomes</taxon>
        <taxon>ecological metagenomes</taxon>
    </lineage>
</organism>
<sequence>IFLFGFPISIALFTLAFLKIEGKVSWVKAILTAVIVSAAVFVIFEWAMGFGLFEGVLFGEITPPI</sequence>
<feature type="transmembrane region" description="Helical" evidence="1">
    <location>
        <begin position="28"/>
        <end position="48"/>
    </location>
</feature>
<keyword evidence="1" id="KW-0472">Membrane</keyword>
<feature type="non-terminal residue" evidence="2">
    <location>
        <position position="1"/>
    </location>
</feature>
<keyword evidence="1" id="KW-0812">Transmembrane</keyword>
<evidence type="ECO:0000256" key="1">
    <source>
        <dbReference type="SAM" id="Phobius"/>
    </source>
</evidence>
<protein>
    <recommendedName>
        <fullName evidence="3">Yip1 domain-containing protein</fullName>
    </recommendedName>
</protein>
<evidence type="ECO:0008006" key="3">
    <source>
        <dbReference type="Google" id="ProtNLM"/>
    </source>
</evidence>
<proteinExistence type="predicted"/>
<accession>X0RX20</accession>
<keyword evidence="1" id="KW-1133">Transmembrane helix</keyword>
<reference evidence="2" key="1">
    <citation type="journal article" date="2014" name="Front. Microbiol.">
        <title>High frequency of phylogenetically diverse reductive dehalogenase-homologous genes in deep subseafloor sedimentary metagenomes.</title>
        <authorList>
            <person name="Kawai M."/>
            <person name="Futagami T."/>
            <person name="Toyoda A."/>
            <person name="Takaki Y."/>
            <person name="Nishi S."/>
            <person name="Hori S."/>
            <person name="Arai W."/>
            <person name="Tsubouchi T."/>
            <person name="Morono Y."/>
            <person name="Uchiyama I."/>
            <person name="Ito T."/>
            <person name="Fujiyama A."/>
            <person name="Inagaki F."/>
            <person name="Takami H."/>
        </authorList>
    </citation>
    <scope>NUCLEOTIDE SEQUENCE</scope>
    <source>
        <strain evidence="2">Expedition CK06-06</strain>
    </source>
</reference>
<dbReference type="AlphaFoldDB" id="X0RX20"/>
<name>X0RX20_9ZZZZ</name>
<evidence type="ECO:0000313" key="2">
    <source>
        <dbReference type="EMBL" id="GAF67541.1"/>
    </source>
</evidence>
<gene>
    <name evidence="2" type="ORF">S01H1_14561</name>
</gene>
<dbReference type="EMBL" id="BARS01007584">
    <property type="protein sequence ID" value="GAF67541.1"/>
    <property type="molecule type" value="Genomic_DNA"/>
</dbReference>